<feature type="chain" id="PRO_5036460070" description="Cadherin domain-containing protein" evidence="14">
    <location>
        <begin position="22"/>
        <end position="1056"/>
    </location>
</feature>
<feature type="domain" description="Cadherin" evidence="15">
    <location>
        <begin position="137"/>
        <end position="247"/>
    </location>
</feature>
<dbReference type="EnsemblMetazoa" id="G24983.1">
    <property type="protein sequence ID" value="G24983.1:cds"/>
    <property type="gene ID" value="G24983"/>
</dbReference>
<dbReference type="Gene3D" id="2.60.40.60">
    <property type="entry name" value="Cadherins"/>
    <property type="match status" value="7"/>
</dbReference>
<evidence type="ECO:0000256" key="12">
    <source>
        <dbReference type="SAM" id="MobiDB-lite"/>
    </source>
</evidence>
<dbReference type="GO" id="GO:0005509">
    <property type="term" value="F:calcium ion binding"/>
    <property type="evidence" value="ECO:0007669"/>
    <property type="project" value="UniProtKB-UniRule"/>
</dbReference>
<dbReference type="InterPro" id="IPR013164">
    <property type="entry name" value="Cadherin_N"/>
</dbReference>
<dbReference type="Proteomes" id="UP000005408">
    <property type="component" value="Unassembled WGS sequence"/>
</dbReference>
<dbReference type="PANTHER" id="PTHR24028:SF146">
    <property type="entry name" value="CADHERIN 96CB, ISOFORM D-RELATED"/>
    <property type="match status" value="1"/>
</dbReference>
<dbReference type="GO" id="GO:0007156">
    <property type="term" value="P:homophilic cell adhesion via plasma membrane adhesion molecules"/>
    <property type="evidence" value="ECO:0007669"/>
    <property type="project" value="InterPro"/>
</dbReference>
<feature type="domain" description="Cadherin" evidence="15">
    <location>
        <begin position="566"/>
        <end position="670"/>
    </location>
</feature>
<dbReference type="FunFam" id="2.60.40.60:FF:000002">
    <property type="entry name" value="Protocadherin alpha 2"/>
    <property type="match status" value="1"/>
</dbReference>
<name>A0A8W8KRG6_MAGGI</name>
<keyword evidence="5" id="KW-0677">Repeat</keyword>
<dbReference type="PANTHER" id="PTHR24028">
    <property type="entry name" value="CADHERIN-87A"/>
    <property type="match status" value="1"/>
</dbReference>
<feature type="region of interest" description="Disordered" evidence="12">
    <location>
        <begin position="905"/>
        <end position="932"/>
    </location>
</feature>
<feature type="domain" description="Cadherin" evidence="15">
    <location>
        <begin position="674"/>
        <end position="768"/>
    </location>
</feature>
<evidence type="ECO:0000256" key="9">
    <source>
        <dbReference type="ARBA" id="ARBA00023136"/>
    </source>
</evidence>
<dbReference type="InterPro" id="IPR020894">
    <property type="entry name" value="Cadherin_CS"/>
</dbReference>
<sequence>MASILPYSLVLVIFGISCCQCQSVAYNTAEEVLPPVYLGNVAKDSNLSSTIDPSILANIKFSFLSVGSDSDNSDLFQINENTGDLETKSKLDREALCPFQKLCVLPLRIGANSGTFFRTINVNISISDRNDNSPLFPMNSTSLSIPEDANINSTFPLSSALDKDMGENNSLKTYVLEPPSDTFGLLLGRKIDETLEVNLVLTQKLDREKVRSYRVYLVAKDGGLPQRSSTMTINVAVQDINDNKPRFSYSQYNVTIQEDITVGTTIMKVSASDDDDGQNGVVEYQFSSTPNGESQKLFSINNNTGEVKVIQQLTFTSGEPHRIVVSAIDHGFPALSSQAFINIHVVDVNNHAPEININLLSGGKVSESSNKGTVIAYVAVVDRDTGKNGQVKCKIIHPKFQLHVLSNTEYKVVVSDELDREENIEYIVKVYCEDDGIPKQNKSKSFIVQVLDTNDNEPKFDRDLYNATITENKAPGQMITKVTASDSDQENNAEVHYAIEPNFRSKFEVDSSTGIIRAKVEFDREQESSITFKVYAADNGTPVPLTATATVKLNIEDDNDEFPTFNKSSYNFQVMENKNADFVVGTVLATDKDIGSNAAIVYTLPFSYQNAPFSINPSTGEIKTNRRLDREAKPSYTLSVMATDRGVSPKNSSCTVTVTVLDENDEYPHIRFPNRGNESIKVPHTTLPNSIVTQVEAYDKDEGENGTLRYSIVKRDDDNLFYIDAKTGQIYLSRKIESFDIKEFSLFIDVSDQGAVPLKTGVEVRLFVEYHAIPTVAEQKIGQNVLIAITIACVTIVLSLAILVTIFLIKRVDNNKRKRLPNVESIDQHEFQLPDTVQYNSKKSCLTRENSHKTYLTDNNNLTSHEVKKVSFSSDDQQDSGIFMIGRDVGPNGIVSTNQHIYANHHQSPYNSQPEDTPPPRPRREKKPSDLHQEEVNRMASINFHQKLINNYNKPLVYHPEENRHFLSLKKPGVEDTNSDGSGEDWGYSGIKRRDLHSLLEMDLRIWCIIEKLRQTRVQWSPCQAGTDGQREATQWVLRYFRYCSFNSTAIKNHRT</sequence>
<keyword evidence="7" id="KW-0130">Cell adhesion</keyword>
<feature type="domain" description="Cadherin" evidence="15">
    <location>
        <begin position="365"/>
        <end position="460"/>
    </location>
</feature>
<evidence type="ECO:0000256" key="1">
    <source>
        <dbReference type="ARBA" id="ARBA00004251"/>
    </source>
</evidence>
<evidence type="ECO:0000256" key="4">
    <source>
        <dbReference type="ARBA" id="ARBA00022729"/>
    </source>
</evidence>
<evidence type="ECO:0000256" key="10">
    <source>
        <dbReference type="ARBA" id="ARBA00023180"/>
    </source>
</evidence>
<dbReference type="CDD" id="cd11304">
    <property type="entry name" value="Cadherin_repeat"/>
    <property type="match status" value="7"/>
</dbReference>
<comment type="subcellular location">
    <subcellularLocation>
        <location evidence="1">Cell membrane</location>
        <topology evidence="1">Single-pass type I membrane protein</topology>
    </subcellularLocation>
</comment>
<evidence type="ECO:0000256" key="6">
    <source>
        <dbReference type="ARBA" id="ARBA00022837"/>
    </source>
</evidence>
<evidence type="ECO:0000256" key="3">
    <source>
        <dbReference type="ARBA" id="ARBA00022692"/>
    </source>
</evidence>
<accession>A0A8W8KRG6</accession>
<evidence type="ECO:0000256" key="11">
    <source>
        <dbReference type="PROSITE-ProRule" id="PRU00043"/>
    </source>
</evidence>
<keyword evidence="8 13" id="KW-1133">Transmembrane helix</keyword>
<feature type="transmembrane region" description="Helical" evidence="13">
    <location>
        <begin position="785"/>
        <end position="809"/>
    </location>
</feature>
<dbReference type="SMART" id="SM00112">
    <property type="entry name" value="CA"/>
    <property type="match status" value="7"/>
</dbReference>
<feature type="signal peptide" evidence="14">
    <location>
        <begin position="1"/>
        <end position="21"/>
    </location>
</feature>
<dbReference type="FunFam" id="2.60.40.60:FF:000007">
    <property type="entry name" value="Protocadherin alpha 2"/>
    <property type="match status" value="1"/>
</dbReference>
<dbReference type="InterPro" id="IPR050174">
    <property type="entry name" value="Protocadherin/Cadherin-CA"/>
</dbReference>
<evidence type="ECO:0000256" key="13">
    <source>
        <dbReference type="SAM" id="Phobius"/>
    </source>
</evidence>
<evidence type="ECO:0000256" key="14">
    <source>
        <dbReference type="SAM" id="SignalP"/>
    </source>
</evidence>
<protein>
    <recommendedName>
        <fullName evidence="15">Cadherin domain-containing protein</fullName>
    </recommendedName>
</protein>
<evidence type="ECO:0000256" key="5">
    <source>
        <dbReference type="ARBA" id="ARBA00022737"/>
    </source>
</evidence>
<dbReference type="InterPro" id="IPR015919">
    <property type="entry name" value="Cadherin-like_sf"/>
</dbReference>
<keyword evidence="2" id="KW-1003">Cell membrane</keyword>
<dbReference type="GO" id="GO:0005886">
    <property type="term" value="C:plasma membrane"/>
    <property type="evidence" value="ECO:0007669"/>
    <property type="project" value="UniProtKB-SubCell"/>
</dbReference>
<keyword evidence="4 14" id="KW-0732">Signal</keyword>
<evidence type="ECO:0000313" key="16">
    <source>
        <dbReference type="EnsemblMetazoa" id="G24983.1:cds"/>
    </source>
</evidence>
<keyword evidence="9 13" id="KW-0472">Membrane</keyword>
<evidence type="ECO:0000256" key="7">
    <source>
        <dbReference type="ARBA" id="ARBA00022889"/>
    </source>
</evidence>
<dbReference type="FunFam" id="2.60.40.60:FF:000004">
    <property type="entry name" value="Protocadherin 1 gamma 2"/>
    <property type="match status" value="1"/>
</dbReference>
<keyword evidence="6 11" id="KW-0106">Calcium</keyword>
<dbReference type="SUPFAM" id="SSF49313">
    <property type="entry name" value="Cadherin-like"/>
    <property type="match status" value="7"/>
</dbReference>
<dbReference type="PROSITE" id="PS00232">
    <property type="entry name" value="CADHERIN_1"/>
    <property type="match status" value="2"/>
</dbReference>
<dbReference type="Pfam" id="PF08266">
    <property type="entry name" value="Cadherin_2"/>
    <property type="match status" value="1"/>
</dbReference>
<dbReference type="Pfam" id="PF00028">
    <property type="entry name" value="Cadherin"/>
    <property type="match status" value="6"/>
</dbReference>
<feature type="compositionally biased region" description="Polar residues" evidence="12">
    <location>
        <begin position="905"/>
        <end position="915"/>
    </location>
</feature>
<feature type="domain" description="Cadherin" evidence="15">
    <location>
        <begin position="49"/>
        <end position="136"/>
    </location>
</feature>
<evidence type="ECO:0000313" key="17">
    <source>
        <dbReference type="Proteomes" id="UP000005408"/>
    </source>
</evidence>
<feature type="domain" description="Cadherin" evidence="15">
    <location>
        <begin position="248"/>
        <end position="355"/>
    </location>
</feature>
<evidence type="ECO:0000259" key="15">
    <source>
        <dbReference type="PROSITE" id="PS50268"/>
    </source>
</evidence>
<evidence type="ECO:0000256" key="2">
    <source>
        <dbReference type="ARBA" id="ARBA00022475"/>
    </source>
</evidence>
<dbReference type="PROSITE" id="PS50268">
    <property type="entry name" value="CADHERIN_2"/>
    <property type="match status" value="7"/>
</dbReference>
<reference evidence="16" key="1">
    <citation type="submission" date="2022-08" db="UniProtKB">
        <authorList>
            <consortium name="EnsemblMetazoa"/>
        </authorList>
    </citation>
    <scope>IDENTIFICATION</scope>
    <source>
        <strain evidence="16">05x7-T-G4-1.051#20</strain>
    </source>
</reference>
<organism evidence="16 17">
    <name type="scientific">Magallana gigas</name>
    <name type="common">Pacific oyster</name>
    <name type="synonym">Crassostrea gigas</name>
    <dbReference type="NCBI Taxonomy" id="29159"/>
    <lineage>
        <taxon>Eukaryota</taxon>
        <taxon>Metazoa</taxon>
        <taxon>Spiralia</taxon>
        <taxon>Lophotrochozoa</taxon>
        <taxon>Mollusca</taxon>
        <taxon>Bivalvia</taxon>
        <taxon>Autobranchia</taxon>
        <taxon>Pteriomorphia</taxon>
        <taxon>Ostreida</taxon>
        <taxon>Ostreoidea</taxon>
        <taxon>Ostreidae</taxon>
        <taxon>Magallana</taxon>
    </lineage>
</organism>
<dbReference type="PRINTS" id="PR00205">
    <property type="entry name" value="CADHERIN"/>
</dbReference>
<dbReference type="InterPro" id="IPR002126">
    <property type="entry name" value="Cadherin-like_dom"/>
</dbReference>
<dbReference type="FunFam" id="2.60.40.60:FF:000020">
    <property type="entry name" value="Dachsous cadherin-related 1b"/>
    <property type="match status" value="2"/>
</dbReference>
<proteinExistence type="predicted"/>
<dbReference type="AlphaFoldDB" id="A0A8W8KRG6"/>
<keyword evidence="3 13" id="KW-0812">Transmembrane</keyword>
<evidence type="ECO:0000256" key="8">
    <source>
        <dbReference type="ARBA" id="ARBA00022989"/>
    </source>
</evidence>
<keyword evidence="17" id="KW-1185">Reference proteome</keyword>
<feature type="domain" description="Cadherin" evidence="15">
    <location>
        <begin position="461"/>
        <end position="565"/>
    </location>
</feature>
<keyword evidence="10" id="KW-0325">Glycoprotein</keyword>